<dbReference type="Proteomes" id="UP000001542">
    <property type="component" value="Unassembled WGS sequence"/>
</dbReference>
<dbReference type="GO" id="GO:0005634">
    <property type="term" value="C:nucleus"/>
    <property type="evidence" value="ECO:0000318"/>
    <property type="project" value="GO_Central"/>
</dbReference>
<dbReference type="eggNOG" id="KOG0048">
    <property type="taxonomic scope" value="Eukaryota"/>
</dbReference>
<reference evidence="4" key="1">
    <citation type="submission" date="2006-10" db="EMBL/GenBank/DDBJ databases">
        <authorList>
            <person name="Amadeo P."/>
            <person name="Zhao Q."/>
            <person name="Wortman J."/>
            <person name="Fraser-Liggett C."/>
            <person name="Carlton J."/>
        </authorList>
    </citation>
    <scope>NUCLEOTIDE SEQUENCE</scope>
    <source>
        <strain evidence="4">G3</strain>
    </source>
</reference>
<dbReference type="PANTHER" id="PTHR45614:SF69">
    <property type="entry name" value="CHROMOSOME UNDETERMINED SCAFFOLD_38, WHOLE GENOME SHOTGUN SEQUENCE"/>
    <property type="match status" value="1"/>
</dbReference>
<dbReference type="PROSITE" id="PS51294">
    <property type="entry name" value="HTH_MYB"/>
    <property type="match status" value="2"/>
</dbReference>
<dbReference type="InterPro" id="IPR009057">
    <property type="entry name" value="Homeodomain-like_sf"/>
</dbReference>
<dbReference type="SUPFAM" id="SSF46689">
    <property type="entry name" value="Homeodomain-like"/>
    <property type="match status" value="1"/>
</dbReference>
<dbReference type="RefSeq" id="XP_001311653.1">
    <property type="nucleotide sequence ID" value="XM_001311652.1"/>
</dbReference>
<dbReference type="VEuPathDB" id="TrichDB:TVAGG3_0456380"/>
<evidence type="ECO:0000259" key="3">
    <source>
        <dbReference type="PROSITE" id="PS51294"/>
    </source>
</evidence>
<dbReference type="OrthoDB" id="39591at2759"/>
<feature type="domain" description="Myb-like" evidence="2">
    <location>
        <begin position="70"/>
        <end position="115"/>
    </location>
</feature>
<dbReference type="InterPro" id="IPR001005">
    <property type="entry name" value="SANT/Myb"/>
</dbReference>
<evidence type="ECO:0000259" key="2">
    <source>
        <dbReference type="PROSITE" id="PS50090"/>
    </source>
</evidence>
<reference evidence="4" key="2">
    <citation type="journal article" date="2007" name="Science">
        <title>Draft genome sequence of the sexually transmitted pathogen Trichomonas vaginalis.</title>
        <authorList>
            <person name="Carlton J.M."/>
            <person name="Hirt R.P."/>
            <person name="Silva J.C."/>
            <person name="Delcher A.L."/>
            <person name="Schatz M."/>
            <person name="Zhao Q."/>
            <person name="Wortman J.R."/>
            <person name="Bidwell S.L."/>
            <person name="Alsmark U.C.M."/>
            <person name="Besteiro S."/>
            <person name="Sicheritz-Ponten T."/>
            <person name="Noel C.J."/>
            <person name="Dacks J.B."/>
            <person name="Foster P.G."/>
            <person name="Simillion C."/>
            <person name="Van de Peer Y."/>
            <person name="Miranda-Saavedra D."/>
            <person name="Barton G.J."/>
            <person name="Westrop G.D."/>
            <person name="Mueller S."/>
            <person name="Dessi D."/>
            <person name="Fiori P.L."/>
            <person name="Ren Q."/>
            <person name="Paulsen I."/>
            <person name="Zhang H."/>
            <person name="Bastida-Corcuera F.D."/>
            <person name="Simoes-Barbosa A."/>
            <person name="Brown M.T."/>
            <person name="Hayes R.D."/>
            <person name="Mukherjee M."/>
            <person name="Okumura C.Y."/>
            <person name="Schneider R."/>
            <person name="Smith A.J."/>
            <person name="Vanacova S."/>
            <person name="Villalvazo M."/>
            <person name="Haas B.J."/>
            <person name="Pertea M."/>
            <person name="Feldblyum T.V."/>
            <person name="Utterback T.R."/>
            <person name="Shu C.L."/>
            <person name="Osoegawa K."/>
            <person name="de Jong P.J."/>
            <person name="Hrdy I."/>
            <person name="Horvathova L."/>
            <person name="Zubacova Z."/>
            <person name="Dolezal P."/>
            <person name="Malik S.B."/>
            <person name="Logsdon J.M. Jr."/>
            <person name="Henze K."/>
            <person name="Gupta A."/>
            <person name="Wang C.C."/>
            <person name="Dunne R.L."/>
            <person name="Upcroft J.A."/>
            <person name="Upcroft P."/>
            <person name="White O."/>
            <person name="Salzberg S.L."/>
            <person name="Tang P."/>
            <person name="Chiu C.-H."/>
            <person name="Lee Y.-S."/>
            <person name="Embley T.M."/>
            <person name="Coombs G.H."/>
            <person name="Mottram J.C."/>
            <person name="Tachezy J."/>
            <person name="Fraser-Liggett C.M."/>
            <person name="Johnson P.J."/>
        </authorList>
    </citation>
    <scope>NUCLEOTIDE SEQUENCE [LARGE SCALE GENOMIC DNA]</scope>
    <source>
        <strain evidence="4">G3</strain>
    </source>
</reference>
<proteinExistence type="predicted"/>
<evidence type="ECO:0000313" key="5">
    <source>
        <dbReference type="Proteomes" id="UP000001542"/>
    </source>
</evidence>
<dbReference type="PANTHER" id="PTHR45614">
    <property type="entry name" value="MYB PROTEIN-RELATED"/>
    <property type="match status" value="1"/>
</dbReference>
<protein>
    <submittedName>
        <fullName evidence="4">Myb-like DNA-binding domain containing protein</fullName>
    </submittedName>
</protein>
<name>A2F8P5_TRIV3</name>
<organism evidence="4 5">
    <name type="scientific">Trichomonas vaginalis (strain ATCC PRA-98 / G3)</name>
    <dbReference type="NCBI Taxonomy" id="412133"/>
    <lineage>
        <taxon>Eukaryota</taxon>
        <taxon>Metamonada</taxon>
        <taxon>Parabasalia</taxon>
        <taxon>Trichomonadida</taxon>
        <taxon>Trichomonadidae</taxon>
        <taxon>Trichomonas</taxon>
    </lineage>
</organism>
<gene>
    <name evidence="4" type="ORF">TVAG_480990</name>
</gene>
<dbReference type="InParanoid" id="A2F8P5"/>
<keyword evidence="4" id="KW-0238">DNA-binding</keyword>
<dbReference type="AlphaFoldDB" id="A2F8P5"/>
<dbReference type="GO" id="GO:0000978">
    <property type="term" value="F:RNA polymerase II cis-regulatory region sequence-specific DNA binding"/>
    <property type="evidence" value="ECO:0000318"/>
    <property type="project" value="GO_Central"/>
</dbReference>
<dbReference type="InterPro" id="IPR050560">
    <property type="entry name" value="MYB_TF"/>
</dbReference>
<feature type="domain" description="Myb-like" evidence="2">
    <location>
        <begin position="18"/>
        <end position="64"/>
    </location>
</feature>
<feature type="domain" description="HTH myb-type" evidence="3">
    <location>
        <begin position="66"/>
        <end position="119"/>
    </location>
</feature>
<dbReference type="VEuPathDB" id="TrichDB:TVAG_480990"/>
<dbReference type="KEGG" id="tva:4756524"/>
<sequence length="185" mass="22043">MFDSVDLQEYSVDNGTLRKRFTKQEDQLIQYLYEKKGIKSWVEIGRRVPGRTARQCRDRYKNYLFKGLVKRPWTPEEDQLIIAKYKIFGAHWVKISQFLNGRSGNNVKNRWHKYLCKNFPKYDSTSQSAEESQHEPIQESIHEVPAENTQKEAKFYQKITFPEILTSRPWEIILPHEVSHYMTVA</sequence>
<dbReference type="Pfam" id="PF00249">
    <property type="entry name" value="Myb_DNA-binding"/>
    <property type="match status" value="2"/>
</dbReference>
<feature type="domain" description="HTH myb-type" evidence="3">
    <location>
        <begin position="13"/>
        <end position="64"/>
    </location>
</feature>
<dbReference type="CDD" id="cd00167">
    <property type="entry name" value="SANT"/>
    <property type="match status" value="2"/>
</dbReference>
<feature type="region of interest" description="Disordered" evidence="1">
    <location>
        <begin position="125"/>
        <end position="144"/>
    </location>
</feature>
<accession>A2F8P5</accession>
<dbReference type="InterPro" id="IPR017930">
    <property type="entry name" value="Myb_dom"/>
</dbReference>
<dbReference type="Gene3D" id="1.10.10.60">
    <property type="entry name" value="Homeodomain-like"/>
    <property type="match status" value="2"/>
</dbReference>
<feature type="compositionally biased region" description="Basic and acidic residues" evidence="1">
    <location>
        <begin position="131"/>
        <end position="144"/>
    </location>
</feature>
<dbReference type="STRING" id="5722.A2F8P5"/>
<dbReference type="GO" id="GO:0000981">
    <property type="term" value="F:DNA-binding transcription factor activity, RNA polymerase II-specific"/>
    <property type="evidence" value="ECO:0000318"/>
    <property type="project" value="GO_Central"/>
</dbReference>
<evidence type="ECO:0000256" key="1">
    <source>
        <dbReference type="SAM" id="MobiDB-lite"/>
    </source>
</evidence>
<dbReference type="SMART" id="SM00717">
    <property type="entry name" value="SANT"/>
    <property type="match status" value="2"/>
</dbReference>
<dbReference type="PROSITE" id="PS50090">
    <property type="entry name" value="MYB_LIKE"/>
    <property type="match status" value="2"/>
</dbReference>
<dbReference type="EMBL" id="DS113664">
    <property type="protein sequence ID" value="EAX98723.1"/>
    <property type="molecule type" value="Genomic_DNA"/>
</dbReference>
<evidence type="ECO:0000313" key="4">
    <source>
        <dbReference type="EMBL" id="EAX98723.1"/>
    </source>
</evidence>
<keyword evidence="5" id="KW-1185">Reference proteome</keyword>
<dbReference type="GO" id="GO:0006355">
    <property type="term" value="P:regulation of DNA-templated transcription"/>
    <property type="evidence" value="ECO:0000318"/>
    <property type="project" value="GO_Central"/>
</dbReference>
<dbReference type="SMR" id="A2F8P5"/>